<gene>
    <name evidence="1" type="ORF">BCIN_14g04890</name>
</gene>
<dbReference type="GeneID" id="36394873"/>
<dbReference type="VEuPathDB" id="FungiDB:Bcin14g04890"/>
<reference evidence="1 2" key="1">
    <citation type="journal article" date="2011" name="PLoS Genet.">
        <title>Genomic analysis of the necrotrophic fungal pathogens Sclerotinia sclerotiorum and Botrytis cinerea.</title>
        <authorList>
            <person name="Amselem J."/>
            <person name="Cuomo C.A."/>
            <person name="van Kan J.A."/>
            <person name="Viaud M."/>
            <person name="Benito E.P."/>
            <person name="Couloux A."/>
            <person name="Coutinho P.M."/>
            <person name="de Vries R.P."/>
            <person name="Dyer P.S."/>
            <person name="Fillinger S."/>
            <person name="Fournier E."/>
            <person name="Gout L."/>
            <person name="Hahn M."/>
            <person name="Kohn L."/>
            <person name="Lapalu N."/>
            <person name="Plummer K.M."/>
            <person name="Pradier J.M."/>
            <person name="Quevillon E."/>
            <person name="Sharon A."/>
            <person name="Simon A."/>
            <person name="ten Have A."/>
            <person name="Tudzynski B."/>
            <person name="Tudzynski P."/>
            <person name="Wincker P."/>
            <person name="Andrew M."/>
            <person name="Anthouard V."/>
            <person name="Beever R.E."/>
            <person name="Beffa R."/>
            <person name="Benoit I."/>
            <person name="Bouzid O."/>
            <person name="Brault B."/>
            <person name="Chen Z."/>
            <person name="Choquer M."/>
            <person name="Collemare J."/>
            <person name="Cotton P."/>
            <person name="Danchin E.G."/>
            <person name="Da Silva C."/>
            <person name="Gautier A."/>
            <person name="Giraud C."/>
            <person name="Giraud T."/>
            <person name="Gonzalez C."/>
            <person name="Grossetete S."/>
            <person name="Guldener U."/>
            <person name="Henrissat B."/>
            <person name="Howlett B.J."/>
            <person name="Kodira C."/>
            <person name="Kretschmer M."/>
            <person name="Lappartient A."/>
            <person name="Leroch M."/>
            <person name="Levis C."/>
            <person name="Mauceli E."/>
            <person name="Neuveglise C."/>
            <person name="Oeser B."/>
            <person name="Pearson M."/>
            <person name="Poulain J."/>
            <person name="Poussereau N."/>
            <person name="Quesneville H."/>
            <person name="Rascle C."/>
            <person name="Schumacher J."/>
            <person name="Segurens B."/>
            <person name="Sexton A."/>
            <person name="Silva E."/>
            <person name="Sirven C."/>
            <person name="Soanes D.M."/>
            <person name="Talbot N.J."/>
            <person name="Templeton M."/>
            <person name="Yandava C."/>
            <person name="Yarden O."/>
            <person name="Zeng Q."/>
            <person name="Rollins J.A."/>
            <person name="Lebrun M.H."/>
            <person name="Dickman M."/>
        </authorList>
    </citation>
    <scope>NUCLEOTIDE SEQUENCE [LARGE SCALE GENOMIC DNA]</scope>
    <source>
        <strain evidence="1 2">B05.10</strain>
    </source>
</reference>
<dbReference type="PANTHER" id="PTHR14097:SF8">
    <property type="entry name" value="NAD(P)-BINDING DOMAIN-CONTAINING PROTEIN"/>
    <property type="match status" value="1"/>
</dbReference>
<dbReference type="InterPro" id="IPR036291">
    <property type="entry name" value="NAD(P)-bd_dom_sf"/>
</dbReference>
<dbReference type="RefSeq" id="XP_024553088.1">
    <property type="nucleotide sequence ID" value="XM_024697273.1"/>
</dbReference>
<evidence type="ECO:0008006" key="3">
    <source>
        <dbReference type="Google" id="ProtNLM"/>
    </source>
</evidence>
<dbReference type="AlphaFoldDB" id="A0A384K3I9"/>
<dbReference type="PANTHER" id="PTHR14097">
    <property type="entry name" value="OXIDOREDUCTASE HTATIP2"/>
    <property type="match status" value="1"/>
</dbReference>
<evidence type="ECO:0000313" key="2">
    <source>
        <dbReference type="Proteomes" id="UP000001798"/>
    </source>
</evidence>
<evidence type="ECO:0000313" key="1">
    <source>
        <dbReference type="EMBL" id="ATZ57341.1"/>
    </source>
</evidence>
<dbReference type="EMBL" id="CP009818">
    <property type="protein sequence ID" value="ATZ57341.1"/>
    <property type="molecule type" value="Genomic_DNA"/>
</dbReference>
<dbReference type="SUPFAM" id="SSF51735">
    <property type="entry name" value="NAD(P)-binding Rossmann-fold domains"/>
    <property type="match status" value="1"/>
</dbReference>
<reference evidence="1 2" key="2">
    <citation type="journal article" date="2012" name="Eukaryot. Cell">
        <title>Genome update of Botrytis cinerea strains B05.10 and T4.</title>
        <authorList>
            <person name="Staats M."/>
            <person name="van Kan J.A."/>
        </authorList>
    </citation>
    <scope>NUCLEOTIDE SEQUENCE [LARGE SCALE GENOMIC DNA]</scope>
    <source>
        <strain evidence="1 2">B05.10</strain>
    </source>
</reference>
<sequence length="229" mass="25218">MKVVLSGSTGYIGGEVLSQCLNHPSITSVVLLTRRNSEALAENPKVKVIILNDFTSYDESTANELKTADAAIWCLGTYNGDKRVDIEFPLTFIDCIKARPLGSSQFRYVQLGGAFTEPPSEEGQKERSLWYFANGRRIRGAAEARVLETSEGSIQSAFKVYLVKPGAVLPKNATILQCVFGSSLSVGITELAATMVDLAVHGNDQQVLRNNDIYHYHPMGLDRRTQQHH</sequence>
<dbReference type="Proteomes" id="UP000001798">
    <property type="component" value="Chromosome 14"/>
</dbReference>
<dbReference type="Gene3D" id="3.40.50.720">
    <property type="entry name" value="NAD(P)-binding Rossmann-like Domain"/>
    <property type="match status" value="1"/>
</dbReference>
<keyword evidence="2" id="KW-1185">Reference proteome</keyword>
<reference evidence="1 2" key="3">
    <citation type="journal article" date="2017" name="Mol. Plant Pathol.">
        <title>A gapless genome sequence of the fungus Botrytis cinerea.</title>
        <authorList>
            <person name="Van Kan J.A."/>
            <person name="Stassen J.H."/>
            <person name="Mosbach A."/>
            <person name="Van Der Lee T.A."/>
            <person name="Faino L."/>
            <person name="Farmer A.D."/>
            <person name="Papasotiriou D.G."/>
            <person name="Zhou S."/>
            <person name="Seidl M.F."/>
            <person name="Cottam E."/>
            <person name="Edel D."/>
            <person name="Hahn M."/>
            <person name="Schwartz D.C."/>
            <person name="Dietrich R.A."/>
            <person name="Widdison S."/>
            <person name="Scalliet G."/>
        </authorList>
    </citation>
    <scope>NUCLEOTIDE SEQUENCE [LARGE SCALE GENOMIC DNA]</scope>
    <source>
        <strain evidence="1 2">B05.10</strain>
    </source>
</reference>
<organism evidence="1 2">
    <name type="scientific">Botryotinia fuckeliana (strain B05.10)</name>
    <name type="common">Noble rot fungus</name>
    <name type="synonym">Botrytis cinerea</name>
    <dbReference type="NCBI Taxonomy" id="332648"/>
    <lineage>
        <taxon>Eukaryota</taxon>
        <taxon>Fungi</taxon>
        <taxon>Dikarya</taxon>
        <taxon>Ascomycota</taxon>
        <taxon>Pezizomycotina</taxon>
        <taxon>Leotiomycetes</taxon>
        <taxon>Helotiales</taxon>
        <taxon>Sclerotiniaceae</taxon>
        <taxon>Botrytis</taxon>
    </lineage>
</organism>
<proteinExistence type="predicted"/>
<name>A0A384K3I9_BOTFB</name>
<dbReference type="OrthoDB" id="3535423at2759"/>
<dbReference type="KEGG" id="bfu:BCIN_14g04890"/>
<protein>
    <recommendedName>
        <fullName evidence="3">Nucleoside-diphosphate-sugar epimerase protein</fullName>
    </recommendedName>
</protein>
<accession>A0A384K3I9</accession>